<dbReference type="Proteomes" id="UP000176723">
    <property type="component" value="Unassembled WGS sequence"/>
</dbReference>
<evidence type="ECO:0000313" key="1">
    <source>
        <dbReference type="EMBL" id="OGY20802.1"/>
    </source>
</evidence>
<evidence type="ECO:0000313" key="2">
    <source>
        <dbReference type="Proteomes" id="UP000176723"/>
    </source>
</evidence>
<gene>
    <name evidence="1" type="ORF">A3A65_01350</name>
</gene>
<protein>
    <submittedName>
        <fullName evidence="1">Uncharacterized protein</fullName>
    </submittedName>
</protein>
<dbReference type="STRING" id="1797593.A3A65_01350"/>
<comment type="caution">
    <text evidence="1">The sequence shown here is derived from an EMBL/GenBank/DDBJ whole genome shotgun (WGS) entry which is preliminary data.</text>
</comment>
<accession>A0A1G1VZH1</accession>
<organism evidence="1 2">
    <name type="scientific">Candidatus Chisholmbacteria bacterium RIFCSPLOWO2_01_FULL_49_14</name>
    <dbReference type="NCBI Taxonomy" id="1797593"/>
    <lineage>
        <taxon>Bacteria</taxon>
        <taxon>Candidatus Chisholmiibacteriota</taxon>
    </lineage>
</organism>
<name>A0A1G1VZH1_9BACT</name>
<dbReference type="EMBL" id="MHCL01000023">
    <property type="protein sequence ID" value="OGY20802.1"/>
    <property type="molecule type" value="Genomic_DNA"/>
</dbReference>
<proteinExistence type="predicted"/>
<dbReference type="AlphaFoldDB" id="A0A1G1VZH1"/>
<sequence length="172" mass="19555">MSKGKMKIIESVTQGEVFSHWEKIEKRSIWQRADIVFPLVAYADLTWSLTEIESADIEKLYICSSDDWQAEGLCFPDFKLVTAIDNYKKSNFSYGKYADIKGKENVYVKSVNDLDNKFILVADSITGPFAIIEGCKRAVALGKLDKLTGNEVYLGTSPSIRSFVWTRHMYQS</sequence>
<reference evidence="1 2" key="1">
    <citation type="journal article" date="2016" name="Nat. Commun.">
        <title>Thousands of microbial genomes shed light on interconnected biogeochemical processes in an aquifer system.</title>
        <authorList>
            <person name="Anantharaman K."/>
            <person name="Brown C.T."/>
            <person name="Hug L.A."/>
            <person name="Sharon I."/>
            <person name="Castelle C.J."/>
            <person name="Probst A.J."/>
            <person name="Thomas B.C."/>
            <person name="Singh A."/>
            <person name="Wilkins M.J."/>
            <person name="Karaoz U."/>
            <person name="Brodie E.L."/>
            <person name="Williams K.H."/>
            <person name="Hubbard S.S."/>
            <person name="Banfield J.F."/>
        </authorList>
    </citation>
    <scope>NUCLEOTIDE SEQUENCE [LARGE SCALE GENOMIC DNA]</scope>
</reference>